<evidence type="ECO:0000313" key="2">
    <source>
        <dbReference type="Proteomes" id="UP000199206"/>
    </source>
</evidence>
<protein>
    <submittedName>
        <fullName evidence="1">Uncharacterized protein</fullName>
    </submittedName>
</protein>
<name>A0A1H7Y6S8_9SPHN</name>
<dbReference type="Proteomes" id="UP000199206">
    <property type="component" value="Unassembled WGS sequence"/>
</dbReference>
<gene>
    <name evidence="1" type="ORF">SAMN05192583_0092</name>
</gene>
<proteinExistence type="predicted"/>
<evidence type="ECO:0000313" key="1">
    <source>
        <dbReference type="EMBL" id="SEM41028.1"/>
    </source>
</evidence>
<dbReference type="EMBL" id="FOCF01000001">
    <property type="protein sequence ID" value="SEM41028.1"/>
    <property type="molecule type" value="Genomic_DNA"/>
</dbReference>
<reference evidence="2" key="1">
    <citation type="submission" date="2016-10" db="EMBL/GenBank/DDBJ databases">
        <authorList>
            <person name="Varghese N."/>
            <person name="Submissions S."/>
        </authorList>
    </citation>
    <scope>NUCLEOTIDE SEQUENCE [LARGE SCALE GENOMIC DNA]</scope>
    <source>
        <strain evidence="2">S6-262</strain>
    </source>
</reference>
<accession>A0A1H7Y6S8</accession>
<organism evidence="1 2">
    <name type="scientific">Sphingomonas gellani</name>
    <dbReference type="NCBI Taxonomy" id="1166340"/>
    <lineage>
        <taxon>Bacteria</taxon>
        <taxon>Pseudomonadati</taxon>
        <taxon>Pseudomonadota</taxon>
        <taxon>Alphaproteobacteria</taxon>
        <taxon>Sphingomonadales</taxon>
        <taxon>Sphingomonadaceae</taxon>
        <taxon>Sphingomonas</taxon>
    </lineage>
</organism>
<sequence>MTATILTFPIRPRIQLECAADALTEAITLPTRNEQLAQLFSDIDALTQGYEEQRLYDFLARLDAWDASSH</sequence>
<keyword evidence="2" id="KW-1185">Reference proteome</keyword>
<dbReference type="AlphaFoldDB" id="A0A1H7Y6S8"/>